<keyword evidence="3" id="KW-0732">Signal</keyword>
<evidence type="ECO:0000259" key="12">
    <source>
        <dbReference type="SMART" id="SM00237"/>
    </source>
</evidence>
<comment type="catalytic activity">
    <reaction evidence="1">
        <text>Endohydrolysis of (1-&gt;4)-beta-D-glucosidic linkages in cellulose, lichenin and cereal beta-D-glucans.</text>
        <dbReference type="EC" id="3.2.1.4"/>
    </reaction>
</comment>
<dbReference type="GO" id="GO:0007154">
    <property type="term" value="P:cell communication"/>
    <property type="evidence" value="ECO:0007669"/>
    <property type="project" value="InterPro"/>
</dbReference>
<dbReference type="InterPro" id="IPR003644">
    <property type="entry name" value="Calx_beta"/>
</dbReference>
<dbReference type="EMBL" id="CP007794">
    <property type="protein sequence ID" value="AIB14334.1"/>
    <property type="molecule type" value="Genomic_DNA"/>
</dbReference>
<evidence type="ECO:0000256" key="11">
    <source>
        <dbReference type="SAM" id="MobiDB-lite"/>
    </source>
</evidence>
<protein>
    <recommendedName>
        <fullName evidence="2">cellulase</fullName>
        <ecNumber evidence="2">3.2.1.4</ecNumber>
    </recommendedName>
</protein>
<evidence type="ECO:0000256" key="3">
    <source>
        <dbReference type="ARBA" id="ARBA00022729"/>
    </source>
</evidence>
<keyword evidence="9" id="KW-0326">Glycosidase</keyword>
<dbReference type="Pfam" id="PF00150">
    <property type="entry name" value="Cellulase"/>
    <property type="match status" value="1"/>
</dbReference>
<dbReference type="InterPro" id="IPR018087">
    <property type="entry name" value="Glyco_hydro_5_CS"/>
</dbReference>
<keyword evidence="7" id="KW-0136">Cellulose degradation</keyword>
<dbReference type="InterPro" id="IPR038081">
    <property type="entry name" value="CalX-like_sf"/>
</dbReference>
<geneLocation type="plasmid" evidence="13 15">
    <name>AbAZ39_p1</name>
</geneLocation>
<dbReference type="SUPFAM" id="SSF141072">
    <property type="entry name" value="CalX-like"/>
    <property type="match status" value="1"/>
</dbReference>
<evidence type="ECO:0000256" key="7">
    <source>
        <dbReference type="ARBA" id="ARBA00023001"/>
    </source>
</evidence>
<feature type="region of interest" description="Disordered" evidence="11">
    <location>
        <begin position="415"/>
        <end position="439"/>
    </location>
</feature>
<evidence type="ECO:0000256" key="6">
    <source>
        <dbReference type="ARBA" id="ARBA00022837"/>
    </source>
</evidence>
<keyword evidence="16" id="KW-1185">Reference proteome</keyword>
<evidence type="ECO:0000256" key="10">
    <source>
        <dbReference type="ARBA" id="ARBA00023326"/>
    </source>
</evidence>
<dbReference type="EMBL" id="JBJLSN010000061">
    <property type="protein sequence ID" value="MFL7904950.1"/>
    <property type="molecule type" value="Genomic_DNA"/>
</dbReference>
<dbReference type="Gene3D" id="2.60.60.40">
    <property type="match status" value="3"/>
</dbReference>
<evidence type="ECO:0000256" key="4">
    <source>
        <dbReference type="ARBA" id="ARBA00022737"/>
    </source>
</evidence>
<keyword evidence="4" id="KW-0677">Repeat</keyword>
<dbReference type="KEGG" id="abq:ABAZ39_20660"/>
<dbReference type="PANTHER" id="PTHR35923:SF2">
    <property type="entry name" value="ENDOGLUCANASE"/>
    <property type="match status" value="1"/>
</dbReference>
<evidence type="ECO:0000256" key="1">
    <source>
        <dbReference type="ARBA" id="ARBA00000966"/>
    </source>
</evidence>
<dbReference type="SMART" id="SM00237">
    <property type="entry name" value="Calx_beta"/>
    <property type="match status" value="1"/>
</dbReference>
<dbReference type="SUPFAM" id="SSF51445">
    <property type="entry name" value="(Trans)glycosidases"/>
    <property type="match status" value="1"/>
</dbReference>
<dbReference type="GO" id="GO:0016020">
    <property type="term" value="C:membrane"/>
    <property type="evidence" value="ECO:0007669"/>
    <property type="project" value="InterPro"/>
</dbReference>
<evidence type="ECO:0000313" key="16">
    <source>
        <dbReference type="Proteomes" id="UP001628281"/>
    </source>
</evidence>
<gene>
    <name evidence="13" type="ORF">ABAZ39_20660</name>
    <name evidence="14" type="ORF">ACJ41P_27725</name>
</gene>
<dbReference type="Proteomes" id="UP000027186">
    <property type="component" value="Plasmid AbAZ39_p1"/>
</dbReference>
<evidence type="ECO:0000313" key="14">
    <source>
        <dbReference type="EMBL" id="MFL7904950.1"/>
    </source>
</evidence>
<dbReference type="PROSITE" id="PS00659">
    <property type="entry name" value="GLYCOSYL_HYDROL_F5"/>
    <property type="match status" value="1"/>
</dbReference>
<dbReference type="Gene3D" id="2.60.40.2030">
    <property type="match status" value="1"/>
</dbReference>
<reference evidence="13 15" key="1">
    <citation type="journal article" date="2014" name="Genome Announc.">
        <title>Complete Genome Sequence of the Model Rhizosphere Strain Azospirillum brasilense Az39, Successfully Applied in Agriculture.</title>
        <authorList>
            <person name="Rivera D."/>
            <person name="Revale S."/>
            <person name="Molina R."/>
            <person name="Gualpa J."/>
            <person name="Puente M."/>
            <person name="Maroniche G."/>
            <person name="Paris G."/>
            <person name="Baker D."/>
            <person name="Clavijo B."/>
            <person name="McLay K."/>
            <person name="Spaepen S."/>
            <person name="Perticari A."/>
            <person name="Vazquez M."/>
            <person name="Wisniewski-Dye F."/>
            <person name="Watkins C."/>
            <person name="Martinez-Abarca F."/>
            <person name="Vanderleyden J."/>
            <person name="Cassan F."/>
        </authorList>
    </citation>
    <scope>NUCLEOTIDE SEQUENCE [LARGE SCALE GENOMIC DNA]</scope>
    <source>
        <strain evidence="13 15">Az39</strain>
        <plasmid evidence="13">AbAZ39_p1</plasmid>
    </source>
</reference>
<dbReference type="PANTHER" id="PTHR35923">
    <property type="entry name" value="MAJOR EXTRACELLULAR ENDOGLUCANASE"/>
    <property type="match status" value="1"/>
</dbReference>
<organism evidence="13 15">
    <name type="scientific">Azospirillum argentinense</name>
    <dbReference type="NCBI Taxonomy" id="2970906"/>
    <lineage>
        <taxon>Bacteria</taxon>
        <taxon>Pseudomonadati</taxon>
        <taxon>Pseudomonadota</taxon>
        <taxon>Alphaproteobacteria</taxon>
        <taxon>Rhodospirillales</taxon>
        <taxon>Azospirillaceae</taxon>
        <taxon>Azospirillum</taxon>
    </lineage>
</organism>
<keyword evidence="13" id="KW-0614">Plasmid</keyword>
<dbReference type="InterPro" id="IPR001547">
    <property type="entry name" value="Glyco_hydro_5"/>
</dbReference>
<keyword evidence="10" id="KW-0624">Polysaccharide degradation</keyword>
<dbReference type="RefSeq" id="WP_081863176.1">
    <property type="nucleotide sequence ID" value="NZ_CP007794.1"/>
</dbReference>
<dbReference type="Gene3D" id="3.20.20.80">
    <property type="entry name" value="Glycosidases"/>
    <property type="match status" value="1"/>
</dbReference>
<dbReference type="GO" id="GO:0008810">
    <property type="term" value="F:cellulase activity"/>
    <property type="evidence" value="ECO:0007669"/>
    <property type="project" value="UniProtKB-EC"/>
</dbReference>
<dbReference type="Pfam" id="PF16841">
    <property type="entry name" value="CBM60"/>
    <property type="match status" value="3"/>
</dbReference>
<dbReference type="AlphaFoldDB" id="A0A060DTT0"/>
<dbReference type="InterPro" id="IPR031768">
    <property type="entry name" value="CBM60_xylan-bd"/>
</dbReference>
<keyword evidence="8" id="KW-0119">Carbohydrate metabolism</keyword>
<keyword evidence="5" id="KW-0378">Hydrolase</keyword>
<keyword evidence="6" id="KW-0106">Calcium</keyword>
<name>A0A060DTT0_9PROT</name>
<evidence type="ECO:0000256" key="2">
    <source>
        <dbReference type="ARBA" id="ARBA00012601"/>
    </source>
</evidence>
<dbReference type="InterPro" id="IPR017853">
    <property type="entry name" value="GH"/>
</dbReference>
<sequence length="971" mass="104146">MATTTTGLVDTTFVVNASGQAAGGIWPQFRLLLDGVNLGQATVSSTSAGRYTFKAQVAPDQAHKLQIVYFNDGSVNGQDRNLLVKSVEVNGKTVDSTSSLVTYDRGAADGQDVIPGQEGMWWDGSLDFALTKDYFPVPTPPAPAGNTQVILNLQGNPAGGTNAHFNLLIDGKKVGEGVAGTSAKDYVFSINASADQAHKVQIQYDNDGFVNGQDRNLLVNKITINGKSVLPTDSIVTYDKGALDGKDVVPGQSGMWWNGTLVVDADKGFFPGSSTPTNPTTPTTPPAPVTGTTQVVLNLQGNEAGGTNAHFNLLIDGKKVGEGMAGTTAKDYVFSINATADQAHKVQIQYDNDGFVNGQDRNLLVNKITINGKSVLPTDSIVTYDKGALDGKDVIKGQQGMWWDGTLVVDADKSFFPGSSNPTTPTNPPAPTPTKPTLTVSDVSVTEPTGKTSGIAPGFLHTEGGQIMDSSGKAVKLTGVNWFGSEGYAFAPQGLWMDSYQSHMNQMKDLGFNTIRLPYSDAMLDNGRMPTGIDYSKNPDLRGKTSLEVFDKIIDYADKIGMKIILDHHRSGDGASANENGLWYTSQYPESKMIENWKMLAERYKGNDAVIGADLHNEPHNPATWGDGGPNDWARAAERIGNAIQSVNKDWLLIVEGIETYQNQWYWWGGNLLGEKNYEVKFNEPGKLVYSVHDYGPSLYMMDWFKANNFPNNMPAKWDQMWGHFIQNDETPILVGEFGSRMETAIDKAWMPKLIQYMNGDWNGDGKIDLAAGDQGASWTYWAWSPGSGDTGGIMNDSWQVDYNKYNAIKAGLYSSTAASPVTTDAVFTIKLSQAYNQTVTVDYATADGTAKAGSDYLATSGKLTFAAGETTKTVAVKVLSDDVVEGVETFNLKLSNPTQATIADGTGVGTINPPGSAQALSADLLAHALAQDTATAQSADAQTALDLSTVDVAHMMAMDAANLLLEHQAA</sequence>
<evidence type="ECO:0000256" key="9">
    <source>
        <dbReference type="ARBA" id="ARBA00023295"/>
    </source>
</evidence>
<dbReference type="GO" id="GO:0030245">
    <property type="term" value="P:cellulose catabolic process"/>
    <property type="evidence" value="ECO:0007669"/>
    <property type="project" value="UniProtKB-KW"/>
</dbReference>
<dbReference type="EC" id="3.2.1.4" evidence="2"/>
<reference evidence="14 16" key="2">
    <citation type="submission" date="2024-11" db="EMBL/GenBank/DDBJ databases">
        <title>Draft genome sequences of two bacteria associated to sugarcane roots in Colombia.</title>
        <authorList>
            <person name="Pardo-Diaz S."/>
            <person name="Masmela-Mendoza J."/>
            <person name="Delgadillo-Duran P."/>
            <person name="Bautista E.J."/>
            <person name="Rojas-Tapias D.F."/>
        </authorList>
    </citation>
    <scope>NUCLEOTIDE SEQUENCE [LARGE SCALE GENOMIC DNA]</scope>
    <source>
        <strain evidence="14 16">Ap18</strain>
    </source>
</reference>
<feature type="compositionally biased region" description="Pro residues" evidence="11">
    <location>
        <begin position="425"/>
        <end position="434"/>
    </location>
</feature>
<feature type="domain" description="Calx-beta" evidence="12">
    <location>
        <begin position="799"/>
        <end position="896"/>
    </location>
</feature>
<dbReference type="Proteomes" id="UP001628281">
    <property type="component" value="Unassembled WGS sequence"/>
</dbReference>
<dbReference type="Pfam" id="PF03160">
    <property type="entry name" value="Calx-beta"/>
    <property type="match status" value="1"/>
</dbReference>
<evidence type="ECO:0000256" key="5">
    <source>
        <dbReference type="ARBA" id="ARBA00022801"/>
    </source>
</evidence>
<evidence type="ECO:0000313" key="15">
    <source>
        <dbReference type="Proteomes" id="UP000027186"/>
    </source>
</evidence>
<evidence type="ECO:0000313" key="13">
    <source>
        <dbReference type="EMBL" id="AIB14334.1"/>
    </source>
</evidence>
<accession>A0A060DTT0</accession>
<proteinExistence type="predicted"/>
<evidence type="ECO:0000256" key="8">
    <source>
        <dbReference type="ARBA" id="ARBA00023277"/>
    </source>
</evidence>